<dbReference type="RefSeq" id="WP_240591257.1">
    <property type="nucleotide sequence ID" value="NZ_JAKUDL010000003.1"/>
</dbReference>
<proteinExistence type="predicted"/>
<evidence type="ECO:0000259" key="6">
    <source>
        <dbReference type="PROSITE" id="PS50887"/>
    </source>
</evidence>
<dbReference type="PROSITE" id="PS50887">
    <property type="entry name" value="GGDEF"/>
    <property type="match status" value="1"/>
</dbReference>
<dbReference type="InterPro" id="IPR043128">
    <property type="entry name" value="Rev_trsase/Diguanyl_cyclase"/>
</dbReference>
<accession>A0AAJ1F0V1</accession>
<dbReference type="Gene3D" id="3.30.70.270">
    <property type="match status" value="1"/>
</dbReference>
<feature type="transmembrane region" description="Helical" evidence="4">
    <location>
        <begin position="6"/>
        <end position="29"/>
    </location>
</feature>
<keyword evidence="4" id="KW-1133">Transmembrane helix</keyword>
<keyword evidence="8" id="KW-1185">Reference proteome</keyword>
<dbReference type="PANTHER" id="PTHR45138">
    <property type="entry name" value="REGULATORY COMPONENTS OF SENSORY TRANSDUCTION SYSTEM"/>
    <property type="match status" value="1"/>
</dbReference>
<dbReference type="PROSITE" id="PS50885">
    <property type="entry name" value="HAMP"/>
    <property type="match status" value="1"/>
</dbReference>
<dbReference type="NCBIfam" id="TIGR00254">
    <property type="entry name" value="GGDEF"/>
    <property type="match status" value="1"/>
</dbReference>
<dbReference type="InterPro" id="IPR007892">
    <property type="entry name" value="CHASE4"/>
</dbReference>
<dbReference type="PANTHER" id="PTHR45138:SF9">
    <property type="entry name" value="DIGUANYLATE CYCLASE DGCM-RELATED"/>
    <property type="match status" value="1"/>
</dbReference>
<reference evidence="7 8" key="1">
    <citation type="submission" date="2022-02" db="EMBL/GenBank/DDBJ databases">
        <title>The genome sequence of Shewanella sp. 3B26.</title>
        <authorList>
            <person name="Du J."/>
        </authorList>
    </citation>
    <scope>NUCLEOTIDE SEQUENCE [LARGE SCALE GENOMIC DNA]</scope>
    <source>
        <strain evidence="7 8">3B26</strain>
    </source>
</reference>
<dbReference type="AlphaFoldDB" id="A0AAJ1F0V1"/>
<dbReference type="GO" id="GO:0005886">
    <property type="term" value="C:plasma membrane"/>
    <property type="evidence" value="ECO:0007669"/>
    <property type="project" value="TreeGrafter"/>
</dbReference>
<dbReference type="FunFam" id="3.30.70.270:FF:000001">
    <property type="entry name" value="Diguanylate cyclase domain protein"/>
    <property type="match status" value="1"/>
</dbReference>
<feature type="transmembrane region" description="Helical" evidence="4">
    <location>
        <begin position="267"/>
        <end position="291"/>
    </location>
</feature>
<dbReference type="GO" id="GO:0043709">
    <property type="term" value="P:cell adhesion involved in single-species biofilm formation"/>
    <property type="evidence" value="ECO:0007669"/>
    <property type="project" value="TreeGrafter"/>
</dbReference>
<dbReference type="GO" id="GO:1902201">
    <property type="term" value="P:negative regulation of bacterial-type flagellum-dependent cell motility"/>
    <property type="evidence" value="ECO:0007669"/>
    <property type="project" value="TreeGrafter"/>
</dbReference>
<comment type="catalytic activity">
    <reaction evidence="3">
        <text>2 GTP = 3',3'-c-di-GMP + 2 diphosphate</text>
        <dbReference type="Rhea" id="RHEA:24898"/>
        <dbReference type="ChEBI" id="CHEBI:33019"/>
        <dbReference type="ChEBI" id="CHEBI:37565"/>
        <dbReference type="ChEBI" id="CHEBI:58805"/>
        <dbReference type="EC" id="2.7.7.65"/>
    </reaction>
</comment>
<comment type="caution">
    <text evidence="7">The sequence shown here is derived from an EMBL/GenBank/DDBJ whole genome shotgun (WGS) entry which is preliminary data.</text>
</comment>
<protein>
    <recommendedName>
        <fullName evidence="2">diguanylate cyclase</fullName>
        <ecNumber evidence="2">2.7.7.65</ecNumber>
    </recommendedName>
</protein>
<dbReference type="InterPro" id="IPR029787">
    <property type="entry name" value="Nucleotide_cyclase"/>
</dbReference>
<evidence type="ECO:0000256" key="1">
    <source>
        <dbReference type="ARBA" id="ARBA00001946"/>
    </source>
</evidence>
<dbReference type="SUPFAM" id="SSF55073">
    <property type="entry name" value="Nucleotide cyclase"/>
    <property type="match status" value="1"/>
</dbReference>
<dbReference type="InterPro" id="IPR000160">
    <property type="entry name" value="GGDEF_dom"/>
</dbReference>
<keyword evidence="7" id="KW-0808">Transferase</keyword>
<keyword evidence="4" id="KW-0472">Membrane</keyword>
<evidence type="ECO:0000313" key="7">
    <source>
        <dbReference type="EMBL" id="MCH4294997.1"/>
    </source>
</evidence>
<dbReference type="Pfam" id="PF05228">
    <property type="entry name" value="CHASE4"/>
    <property type="match status" value="1"/>
</dbReference>
<dbReference type="CDD" id="cd01949">
    <property type="entry name" value="GGDEF"/>
    <property type="match status" value="1"/>
</dbReference>
<evidence type="ECO:0000256" key="3">
    <source>
        <dbReference type="ARBA" id="ARBA00034247"/>
    </source>
</evidence>
<dbReference type="SMART" id="SM00267">
    <property type="entry name" value="GGDEF"/>
    <property type="match status" value="1"/>
</dbReference>
<sequence length="524" mass="59083">MRLNHFTLLLGGGLTLIAFVTSFLLYGLFLRPSLLHELKDQQVMEVRALQAGMDFFRQPLTTFSFDYAVWDEMVEFAKSPTDEFVESNLYDEAFVAADMDGAFLFDTKGKLIWAYQSQPGLLPEDIQNQPIWFGRVLPGEDELANDRPSSRSGILRHGAKVMFFSNSTVLPSKGVGKIVGSFMVVRIVDVALTEKLKQLTLVESSMALANPRLHGSLPTLQGLITIQDVLQTHQWLLEDVFQSPALVLTVRHQKGELPSFISRESGLIFITFMVVLLIGTVPISLLVLTPLGNINRVLMKMTTRGRMIKINQRFFLDELDRLTSSFNQLAEMLERHQNYLESLSLKDPLTGIANRRGLEAFAERAHKEWREGKGALGFLMVDVDEFKKFNDTQGHSAGDKALLAIAQALLIECRRRGELVTRFGGEEFCVVVHGDNVTQIERLAERMLVRIRSMAILHPAGQFGCVTISIGGILFERYDRQFDDTSWQDMLVMADKQLYLAKSEGRNRVCLRFMQAAKLVKTVG</sequence>
<dbReference type="GO" id="GO:0052621">
    <property type="term" value="F:diguanylate cyclase activity"/>
    <property type="evidence" value="ECO:0007669"/>
    <property type="project" value="UniProtKB-EC"/>
</dbReference>
<dbReference type="EMBL" id="JAKUDL010000003">
    <property type="protein sequence ID" value="MCH4294997.1"/>
    <property type="molecule type" value="Genomic_DNA"/>
</dbReference>
<dbReference type="EC" id="2.7.7.65" evidence="2"/>
<dbReference type="GO" id="GO:0007165">
    <property type="term" value="P:signal transduction"/>
    <property type="evidence" value="ECO:0007669"/>
    <property type="project" value="InterPro"/>
</dbReference>
<keyword evidence="4" id="KW-0812">Transmembrane</keyword>
<evidence type="ECO:0000259" key="5">
    <source>
        <dbReference type="PROSITE" id="PS50885"/>
    </source>
</evidence>
<name>A0AAJ1F0V1_9GAMM</name>
<feature type="domain" description="HAMP" evidence="5">
    <location>
        <begin position="285"/>
        <end position="338"/>
    </location>
</feature>
<dbReference type="InterPro" id="IPR003660">
    <property type="entry name" value="HAMP_dom"/>
</dbReference>
<evidence type="ECO:0000313" key="8">
    <source>
        <dbReference type="Proteomes" id="UP001297581"/>
    </source>
</evidence>
<feature type="domain" description="GGDEF" evidence="6">
    <location>
        <begin position="374"/>
        <end position="514"/>
    </location>
</feature>
<evidence type="ECO:0000256" key="2">
    <source>
        <dbReference type="ARBA" id="ARBA00012528"/>
    </source>
</evidence>
<dbReference type="Proteomes" id="UP001297581">
    <property type="component" value="Unassembled WGS sequence"/>
</dbReference>
<comment type="cofactor">
    <cofactor evidence="1">
        <name>Mg(2+)</name>
        <dbReference type="ChEBI" id="CHEBI:18420"/>
    </cofactor>
</comment>
<keyword evidence="7" id="KW-0548">Nucleotidyltransferase</keyword>
<organism evidence="7 8">
    <name type="scientific">Shewanella zhuhaiensis</name>
    <dbReference type="NCBI Taxonomy" id="2919576"/>
    <lineage>
        <taxon>Bacteria</taxon>
        <taxon>Pseudomonadati</taxon>
        <taxon>Pseudomonadota</taxon>
        <taxon>Gammaproteobacteria</taxon>
        <taxon>Alteromonadales</taxon>
        <taxon>Shewanellaceae</taxon>
        <taxon>Shewanella</taxon>
    </lineage>
</organism>
<gene>
    <name evidence="7" type="ORF">MJ923_11840</name>
</gene>
<evidence type="ECO:0000256" key="4">
    <source>
        <dbReference type="SAM" id="Phobius"/>
    </source>
</evidence>
<dbReference type="Pfam" id="PF00990">
    <property type="entry name" value="GGDEF"/>
    <property type="match status" value="1"/>
</dbReference>
<dbReference type="InterPro" id="IPR050469">
    <property type="entry name" value="Diguanylate_Cyclase"/>
</dbReference>